<evidence type="ECO:0000313" key="1">
    <source>
        <dbReference type="EMBL" id="MBF9129689.1"/>
    </source>
</evidence>
<name>A0ABS0GUH3_9ACTN</name>
<dbReference type="EMBL" id="JADPUN010000129">
    <property type="protein sequence ID" value="MBF9129689.1"/>
    <property type="molecule type" value="Genomic_DNA"/>
</dbReference>
<keyword evidence="2" id="KW-1185">Reference proteome</keyword>
<evidence type="ECO:0000313" key="2">
    <source>
        <dbReference type="Proteomes" id="UP000638560"/>
    </source>
</evidence>
<organism evidence="1 2">
    <name type="scientific">Plantactinospora alkalitolerans</name>
    <dbReference type="NCBI Taxonomy" id="2789879"/>
    <lineage>
        <taxon>Bacteria</taxon>
        <taxon>Bacillati</taxon>
        <taxon>Actinomycetota</taxon>
        <taxon>Actinomycetes</taxon>
        <taxon>Micromonosporales</taxon>
        <taxon>Micromonosporaceae</taxon>
        <taxon>Plantactinospora</taxon>
    </lineage>
</organism>
<dbReference type="Proteomes" id="UP000638560">
    <property type="component" value="Unassembled WGS sequence"/>
</dbReference>
<dbReference type="SUPFAM" id="SSF47413">
    <property type="entry name" value="lambda repressor-like DNA-binding domains"/>
    <property type="match status" value="1"/>
</dbReference>
<dbReference type="CDD" id="cd00093">
    <property type="entry name" value="HTH_XRE"/>
    <property type="match status" value="1"/>
</dbReference>
<dbReference type="InterPro" id="IPR010982">
    <property type="entry name" value="Lambda_DNA-bd_dom_sf"/>
</dbReference>
<proteinExistence type="predicted"/>
<dbReference type="InterPro" id="IPR011990">
    <property type="entry name" value="TPR-like_helical_dom_sf"/>
</dbReference>
<dbReference type="RefSeq" id="WP_196201317.1">
    <property type="nucleotide sequence ID" value="NZ_JADPUN010000129.1"/>
</dbReference>
<dbReference type="Gene3D" id="1.25.40.10">
    <property type="entry name" value="Tetratricopeptide repeat domain"/>
    <property type="match status" value="1"/>
</dbReference>
<protein>
    <submittedName>
        <fullName evidence="1">Helix-turn-helix domain-containing protein</fullName>
    </submittedName>
</protein>
<reference evidence="1 2" key="1">
    <citation type="submission" date="2020-11" db="EMBL/GenBank/DDBJ databases">
        <title>A novel isolate from a Black sea contaminated sediment with potential to produce alkanes: Plantactinospora alkalitolerans sp. nov.</title>
        <authorList>
            <person name="Carro L."/>
            <person name="Veyisoglu A."/>
            <person name="Guven K."/>
            <person name="Schumann P."/>
            <person name="Klenk H.-P."/>
            <person name="Sahin N."/>
        </authorList>
    </citation>
    <scope>NUCLEOTIDE SEQUENCE [LARGE SCALE GENOMIC DNA]</scope>
    <source>
        <strain evidence="1 2">S1510</strain>
    </source>
</reference>
<gene>
    <name evidence="1" type="ORF">I0C86_12065</name>
</gene>
<dbReference type="InterPro" id="IPR001387">
    <property type="entry name" value="Cro/C1-type_HTH"/>
</dbReference>
<comment type="caution">
    <text evidence="1">The sequence shown here is derived from an EMBL/GenBank/DDBJ whole genome shotgun (WGS) entry which is preliminary data.</text>
</comment>
<dbReference type="Pfam" id="PF13560">
    <property type="entry name" value="HTH_31"/>
    <property type="match status" value="1"/>
</dbReference>
<dbReference type="Gene3D" id="1.10.260.40">
    <property type="entry name" value="lambda repressor-like DNA-binding domains"/>
    <property type="match status" value="1"/>
</dbReference>
<accession>A0ABS0GUH3</accession>
<sequence length="478" mass="50996">MINSQDVDTAKKELGRKLAGWRTTRKLTQLDLARSVPSSRSTIAGVERGAQVVDHTFWARCDALLRAGGELILAYGRFQELERQFQAERAAGAARARWGDIDTWSRQIAQSGYGAVPDPVARSTAAGCAEISGVPNDLPGVAFDDMRRRTLVKWGATAAAVASTGVGRSSVAHAGRVGAHDAERLSKAAVRLYGLDYRHGGDSLWQAATAKVNDGYAMLEQGTYTGTVEGHLLKATGRVQMCAGWLALDAGEHTIARNCFTDALALARQASDREVETATLSYLALQANALARPREASRFASAAENATSTIGGPPRLGAVPQLRKAIASALMADQSGTDTAIRLARRVLDRDGDKPTEQWCTFLSPAELDGIEGTCAVELGRTTQAQTLLERAIAGYDDRYARNRALYRVRLARARLTAGAPDGAADAANEALDDLAEEVASWRVNAELEAVAHQLAAYPEIPAVAGFLARYPSVAGPQ</sequence>